<gene>
    <name evidence="3" type="ORF">EDB81DRAFT_666056</name>
</gene>
<evidence type="ECO:0000313" key="3">
    <source>
        <dbReference type="EMBL" id="KAH7121333.1"/>
    </source>
</evidence>
<accession>A0A9P9DL97</accession>
<feature type="region of interest" description="Disordered" evidence="1">
    <location>
        <begin position="1"/>
        <end position="135"/>
    </location>
</feature>
<feature type="compositionally biased region" description="Polar residues" evidence="1">
    <location>
        <begin position="113"/>
        <end position="123"/>
    </location>
</feature>
<evidence type="ECO:0000313" key="4">
    <source>
        <dbReference type="Proteomes" id="UP000738349"/>
    </source>
</evidence>
<feature type="compositionally biased region" description="Basic and acidic residues" evidence="1">
    <location>
        <begin position="1"/>
        <end position="11"/>
    </location>
</feature>
<proteinExistence type="predicted"/>
<feature type="transmembrane region" description="Helical" evidence="2">
    <location>
        <begin position="780"/>
        <end position="801"/>
    </location>
</feature>
<feature type="transmembrane region" description="Helical" evidence="2">
    <location>
        <begin position="244"/>
        <end position="266"/>
    </location>
</feature>
<evidence type="ECO:0000256" key="2">
    <source>
        <dbReference type="SAM" id="Phobius"/>
    </source>
</evidence>
<organism evidence="3 4">
    <name type="scientific">Dactylonectria macrodidyma</name>
    <dbReference type="NCBI Taxonomy" id="307937"/>
    <lineage>
        <taxon>Eukaryota</taxon>
        <taxon>Fungi</taxon>
        <taxon>Dikarya</taxon>
        <taxon>Ascomycota</taxon>
        <taxon>Pezizomycotina</taxon>
        <taxon>Sordariomycetes</taxon>
        <taxon>Hypocreomycetidae</taxon>
        <taxon>Hypocreales</taxon>
        <taxon>Nectriaceae</taxon>
        <taxon>Dactylonectria</taxon>
    </lineage>
</organism>
<evidence type="ECO:0000256" key="1">
    <source>
        <dbReference type="SAM" id="MobiDB-lite"/>
    </source>
</evidence>
<keyword evidence="2" id="KW-1133">Transmembrane helix</keyword>
<evidence type="ECO:0008006" key="5">
    <source>
        <dbReference type="Google" id="ProtNLM"/>
    </source>
</evidence>
<keyword evidence="4" id="KW-1185">Reference proteome</keyword>
<dbReference type="Proteomes" id="UP000738349">
    <property type="component" value="Unassembled WGS sequence"/>
</dbReference>
<dbReference type="OrthoDB" id="4721035at2759"/>
<reference evidence="3" key="1">
    <citation type="journal article" date="2021" name="Nat. Commun.">
        <title>Genetic determinants of endophytism in the Arabidopsis root mycobiome.</title>
        <authorList>
            <person name="Mesny F."/>
            <person name="Miyauchi S."/>
            <person name="Thiergart T."/>
            <person name="Pickel B."/>
            <person name="Atanasova L."/>
            <person name="Karlsson M."/>
            <person name="Huettel B."/>
            <person name="Barry K.W."/>
            <person name="Haridas S."/>
            <person name="Chen C."/>
            <person name="Bauer D."/>
            <person name="Andreopoulos W."/>
            <person name="Pangilinan J."/>
            <person name="LaButti K."/>
            <person name="Riley R."/>
            <person name="Lipzen A."/>
            <person name="Clum A."/>
            <person name="Drula E."/>
            <person name="Henrissat B."/>
            <person name="Kohler A."/>
            <person name="Grigoriev I.V."/>
            <person name="Martin F.M."/>
            <person name="Hacquard S."/>
        </authorList>
    </citation>
    <scope>NUCLEOTIDE SEQUENCE</scope>
    <source>
        <strain evidence="3">MPI-CAGE-AT-0147</strain>
    </source>
</reference>
<dbReference type="EMBL" id="JAGMUV010000024">
    <property type="protein sequence ID" value="KAH7121333.1"/>
    <property type="molecule type" value="Genomic_DNA"/>
</dbReference>
<keyword evidence="2" id="KW-0812">Transmembrane</keyword>
<feature type="transmembrane region" description="Helical" evidence="2">
    <location>
        <begin position="198"/>
        <end position="223"/>
    </location>
</feature>
<dbReference type="AlphaFoldDB" id="A0A9P9DL97"/>
<feature type="compositionally biased region" description="Polar residues" evidence="1">
    <location>
        <begin position="53"/>
        <end position="69"/>
    </location>
</feature>
<protein>
    <recommendedName>
        <fullName evidence="5">Mcm2 3 5 family protein</fullName>
    </recommendedName>
</protein>
<keyword evidence="2" id="KW-0472">Membrane</keyword>
<sequence length="899" mass="98421">MSDTETGHELSDMDDTNSNTIAADGFDAGKAHSHGLGISINRSSAVPAKGSPPETSLSSQGLFDKTSSVALPAAGMSPNLPPGYPQTTYLSPDVSRPAAMSASRGGASWSPAMPSSSRNSPDVSGSEGANYKSIPIHRPDSRALRSINRGSVGIPEGFEPRGEVSDDEYDDDAFFKKFQQPPSNCWSSEDIHQKRTSWLSVTIFILSLYSTLASGIWLVTAILQPRWGQKISSKHGLLPTTATTLSALFAKTIEMSFVTVFVSFVGQVLTRRAFIRKAQGMTLAEMTMRNWVIQPGSLVTHFETLPSSALTLLGALCLTATFASAFYTTASDAMVSPKLKYGKWESKELSGFVRASYANTAYVASDCAYMFDLEDDPHATESCMNIQFSGMSYRNLLNFMTTWTNINDNGTKIKNDLTQRPYGTMLLYDNTTMYSDWIETEHSNVTAQYAETGRIINNVTLAMPHPGVYAASTSKVNGILQPDDLDGVGEYAVRAGVVSPAINVMCVNMDADELAPLVYTEWPNAKVNDTGVGNQTRGWSGWEGEVPQPVDKKNKANYLNRTDVDDIFKWGSKYERRPPVFQLYPYNYNLLANGSVYGSDALYILGKSPDFSNYTLCELRSWTSPNCSTQFNISGTAGASLTAHCEDTGDNDSYLRSFDDKQGWSAPSLDWRWLADQWRLSMDMNAGSTNSNSSNARILTQLALQEPKLPASQPSMAEAFAVYASSLVVIAAIDTPFRHYWEYDDPNNVVSSGSGHLQTFNASLITQQFTSGHIDTWQNLFYVILIIVFAINLVCLGYFIVRSGLVTDFTEPQNIFALAINSPPSGQLNGSCGGGPEKKHLEVPWRVGYAHSANHFFFEEANGGLPTGKFATQTVCTGSEYGQVRQSSYKRLSNSRGWL</sequence>
<name>A0A9P9DL97_9HYPO</name>
<comment type="caution">
    <text evidence="3">The sequence shown here is derived from an EMBL/GenBank/DDBJ whole genome shotgun (WGS) entry which is preliminary data.</text>
</comment>
<feature type="transmembrane region" description="Helical" evidence="2">
    <location>
        <begin position="309"/>
        <end position="330"/>
    </location>
</feature>